<feature type="signal peptide" evidence="1">
    <location>
        <begin position="1"/>
        <end position="31"/>
    </location>
</feature>
<dbReference type="EMBL" id="CAJHNJ030000029">
    <property type="protein sequence ID" value="CAG9123662.1"/>
    <property type="molecule type" value="Genomic_DNA"/>
</dbReference>
<gene>
    <name evidence="2" type="ORF">PLXY2_LOCUS8038</name>
</gene>
<dbReference type="PANTHER" id="PTHR11257:SF13">
    <property type="entry name" value="GEO07322P1"/>
    <property type="match status" value="1"/>
</dbReference>
<dbReference type="Gene3D" id="1.10.2080.10">
    <property type="entry name" value="Insect odorant-binding protein A10/Ejaculatory bulb-specific protein 3"/>
    <property type="match status" value="1"/>
</dbReference>
<accession>A0A8S4F4L9</accession>
<feature type="chain" id="PRO_5035837058" evidence="1">
    <location>
        <begin position="32"/>
        <end position="139"/>
    </location>
</feature>
<protein>
    <submittedName>
        <fullName evidence="2">(diamondback moth) hypothetical protein</fullName>
    </submittedName>
</protein>
<dbReference type="AlphaFoldDB" id="A0A8S4F4L9"/>
<proteinExistence type="predicted"/>
<evidence type="ECO:0000256" key="1">
    <source>
        <dbReference type="SAM" id="SignalP"/>
    </source>
</evidence>
<keyword evidence="1" id="KW-0732">Signal</keyword>
<dbReference type="InterPro" id="IPR036682">
    <property type="entry name" value="OS_D_A10/PebIII_sf"/>
</dbReference>
<name>A0A8S4F4L9_PLUXY</name>
<dbReference type="PANTHER" id="PTHR11257">
    <property type="entry name" value="CHEMOSENSORY PROTEIN-RELATED"/>
    <property type="match status" value="1"/>
</dbReference>
<dbReference type="Pfam" id="PF03392">
    <property type="entry name" value="OS-D"/>
    <property type="match status" value="1"/>
</dbReference>
<dbReference type="InterPro" id="IPR005055">
    <property type="entry name" value="A10/PebIII"/>
</dbReference>
<dbReference type="SUPFAM" id="SSF100910">
    <property type="entry name" value="Chemosensory protein Csp2"/>
    <property type="match status" value="1"/>
</dbReference>
<keyword evidence="3" id="KW-1185">Reference proteome</keyword>
<evidence type="ECO:0000313" key="2">
    <source>
        <dbReference type="EMBL" id="CAG9123662.1"/>
    </source>
</evidence>
<evidence type="ECO:0000313" key="3">
    <source>
        <dbReference type="Proteomes" id="UP000653454"/>
    </source>
</evidence>
<organism evidence="2 3">
    <name type="scientific">Plutella xylostella</name>
    <name type="common">Diamondback moth</name>
    <name type="synonym">Plutella maculipennis</name>
    <dbReference type="NCBI Taxonomy" id="51655"/>
    <lineage>
        <taxon>Eukaryota</taxon>
        <taxon>Metazoa</taxon>
        <taxon>Ecdysozoa</taxon>
        <taxon>Arthropoda</taxon>
        <taxon>Hexapoda</taxon>
        <taxon>Insecta</taxon>
        <taxon>Pterygota</taxon>
        <taxon>Neoptera</taxon>
        <taxon>Endopterygota</taxon>
        <taxon>Lepidoptera</taxon>
        <taxon>Glossata</taxon>
        <taxon>Ditrysia</taxon>
        <taxon>Yponomeutoidea</taxon>
        <taxon>Plutellidae</taxon>
        <taxon>Plutella</taxon>
    </lineage>
</organism>
<sequence>MTSTDPEVIDLSTMQTVTLLCLLAAVAAAAAAPADTYDAKYDSFNAHELVQNQRLLKSYGKCFLSKGPCTAEGSDFKRVIPEALKTTCGKCTRKQRELVRVVVKGFQEQLPQVWTEIVSKEDPKGEYKDSFAKFLEGSD</sequence>
<reference evidence="2" key="1">
    <citation type="submission" date="2020-11" db="EMBL/GenBank/DDBJ databases">
        <authorList>
            <person name="Whiteford S."/>
        </authorList>
    </citation>
    <scope>NUCLEOTIDE SEQUENCE</scope>
</reference>
<dbReference type="Proteomes" id="UP000653454">
    <property type="component" value="Unassembled WGS sequence"/>
</dbReference>
<comment type="caution">
    <text evidence="2">The sequence shown here is derived from an EMBL/GenBank/DDBJ whole genome shotgun (WGS) entry which is preliminary data.</text>
</comment>